<dbReference type="EMBL" id="FOBL01000020">
    <property type="protein sequence ID" value="SEM01475.1"/>
    <property type="molecule type" value="Genomic_DNA"/>
</dbReference>
<dbReference type="SUPFAM" id="SSF52540">
    <property type="entry name" value="P-loop containing nucleoside triphosphate hydrolases"/>
    <property type="match status" value="2"/>
</dbReference>
<evidence type="ECO:0000256" key="3">
    <source>
        <dbReference type="ARBA" id="ARBA00022840"/>
    </source>
</evidence>
<dbReference type="PROSITE" id="PS50893">
    <property type="entry name" value="ABC_TRANSPORTER_2"/>
    <property type="match status" value="2"/>
</dbReference>
<keyword evidence="1" id="KW-0677">Repeat</keyword>
<feature type="domain" description="ABC transporter" evidence="5">
    <location>
        <begin position="331"/>
        <end position="545"/>
    </location>
</feature>
<dbReference type="Proteomes" id="UP000321425">
    <property type="component" value="Unassembled WGS sequence"/>
</dbReference>
<name>A0A1H7UXU7_9LACT</name>
<dbReference type="EMBL" id="BJUX01000017">
    <property type="protein sequence ID" value="GEK89551.1"/>
    <property type="molecule type" value="Genomic_DNA"/>
</dbReference>
<dbReference type="FunFam" id="3.40.50.300:FF:000309">
    <property type="entry name" value="ABC transporter ATP-binding protein"/>
    <property type="match status" value="1"/>
</dbReference>
<feature type="region of interest" description="Disordered" evidence="4">
    <location>
        <begin position="545"/>
        <end position="582"/>
    </location>
</feature>
<dbReference type="SMART" id="SM00382">
    <property type="entry name" value="AAA"/>
    <property type="match status" value="2"/>
</dbReference>
<evidence type="ECO:0000259" key="5">
    <source>
        <dbReference type="PROSITE" id="PS50893"/>
    </source>
</evidence>
<dbReference type="PROSITE" id="PS00211">
    <property type="entry name" value="ABC_TRANSPORTER_1"/>
    <property type="match status" value="2"/>
</dbReference>
<dbReference type="InterPro" id="IPR051309">
    <property type="entry name" value="ABCF_ATPase"/>
</dbReference>
<dbReference type="Gene3D" id="3.40.50.300">
    <property type="entry name" value="P-loop containing nucleotide triphosphate hydrolases"/>
    <property type="match status" value="2"/>
</dbReference>
<keyword evidence="3 7" id="KW-0067">ATP-binding</keyword>
<evidence type="ECO:0000313" key="7">
    <source>
        <dbReference type="EMBL" id="SEM01475.1"/>
    </source>
</evidence>
<dbReference type="GO" id="GO:0005524">
    <property type="term" value="F:ATP binding"/>
    <property type="evidence" value="ECO:0007669"/>
    <property type="project" value="UniProtKB-KW"/>
</dbReference>
<feature type="compositionally biased region" description="Basic and acidic residues" evidence="4">
    <location>
        <begin position="298"/>
        <end position="316"/>
    </location>
</feature>
<dbReference type="Gene3D" id="1.10.287.380">
    <property type="entry name" value="Valyl-tRNA synthetase, C-terminal domain"/>
    <property type="match status" value="1"/>
</dbReference>
<reference evidence="7 8" key="1">
    <citation type="submission" date="2016-10" db="EMBL/GenBank/DDBJ databases">
        <authorList>
            <person name="de Groot N.N."/>
        </authorList>
    </citation>
    <scope>NUCLEOTIDE SEQUENCE [LARGE SCALE GENOMIC DNA]</scope>
    <source>
        <strain evidence="7 8">DSM 19182</strain>
    </source>
</reference>
<keyword evidence="2" id="KW-0547">Nucleotide-binding</keyword>
<dbReference type="InterPro" id="IPR032781">
    <property type="entry name" value="ABC_tran_Xtn"/>
</dbReference>
<reference evidence="6 9" key="2">
    <citation type="submission" date="2019-07" db="EMBL/GenBank/DDBJ databases">
        <title>Whole genome shotgun sequence of Alkalibacterium putridalgicola NBRC 103243.</title>
        <authorList>
            <person name="Hosoyama A."/>
            <person name="Uohara A."/>
            <person name="Ohji S."/>
            <person name="Ichikawa N."/>
        </authorList>
    </citation>
    <scope>NUCLEOTIDE SEQUENCE [LARGE SCALE GENOMIC DNA]</scope>
    <source>
        <strain evidence="6 9">NBRC 103243</strain>
    </source>
</reference>
<organism evidence="7 8">
    <name type="scientific">Alkalibacterium putridalgicola</name>
    <dbReference type="NCBI Taxonomy" id="426703"/>
    <lineage>
        <taxon>Bacteria</taxon>
        <taxon>Bacillati</taxon>
        <taxon>Bacillota</taxon>
        <taxon>Bacilli</taxon>
        <taxon>Lactobacillales</taxon>
        <taxon>Carnobacteriaceae</taxon>
        <taxon>Alkalibacterium</taxon>
    </lineage>
</organism>
<dbReference type="GO" id="GO:0003677">
    <property type="term" value="F:DNA binding"/>
    <property type="evidence" value="ECO:0007669"/>
    <property type="project" value="InterPro"/>
</dbReference>
<dbReference type="InterPro" id="IPR032524">
    <property type="entry name" value="ABC_tran_C"/>
</dbReference>
<dbReference type="PANTHER" id="PTHR42855:SF2">
    <property type="entry name" value="DRUG RESISTANCE ABC TRANSPORTER,ATP-BINDING PROTEIN"/>
    <property type="match status" value="1"/>
</dbReference>
<accession>A0A1H7UXU7</accession>
<dbReference type="InterPro" id="IPR003593">
    <property type="entry name" value="AAA+_ATPase"/>
</dbReference>
<dbReference type="STRING" id="426703.SAMN04488100_12030"/>
<dbReference type="Pfam" id="PF16326">
    <property type="entry name" value="ABC_tran_CTD"/>
    <property type="match status" value="1"/>
</dbReference>
<evidence type="ECO:0000256" key="2">
    <source>
        <dbReference type="ARBA" id="ARBA00022741"/>
    </source>
</evidence>
<sequence length="650" mass="74328">MILLQTEKISRYFGADKLFDNVSIEIKDNARIGLVGRNGAGKTTLLEILSGREEPDSGNIHKKKDITIGYLDQYTGLDSSLTIWDEMMKIAEPLLDMEQQMRDIESQLSDPDLEKSGRDYDELLKRYDTLQLTFHEKNGYGIESEIRSVLHGFRFYEEDYDTPIQNLSGGQKTRLALAQLLLEKKDLLILDEPTNHLDIDTLSWLETYLQNYSKALLIVSHDRYFLDKVINEVYEVSRGSVDYFPGNYTNYLKLKAEKIKREWKVFEKQQKKIAKLEDFVDKNIVRASTTKRAQARRKQLEKMDPLSKPQNDEKSAHFQFQTGRESGQIVLQTDDLTIGYETTALSSHIDLDIRKEESIAVVGPNGIGKTTLLKTVNQMIPALGGNVSYGAKVDLGYYDQEQNLLNNKKTVLNEVWDDHPSLPEQTIRTLLGSFLFSGDDVEKSIASLSGGEKARVALAKLSLEKNNFLLLDEPTNHLDIDSKEVLENALIDYTGTLLFVSHDRYFINRLATKVIELNENGADVYLGDYDYYLQKKAELEALEQLTSSEKEEEDGQSDSSPSTTKQSFEAQKENQKNQRKLERAVQAIEDELEELEDKIQSVQEALSEPEISNDFEELERLAKKNQELQSKQETLLEEWEEKQLALDALN</sequence>
<dbReference type="OrthoDB" id="9760950at2"/>
<protein>
    <submittedName>
        <fullName evidence="6">ABC transporter ATP-binding protein</fullName>
    </submittedName>
    <submittedName>
        <fullName evidence="7">ATP-binding cassette, subfamily F, member 3</fullName>
    </submittedName>
</protein>
<feature type="region of interest" description="Disordered" evidence="4">
    <location>
        <begin position="296"/>
        <end position="319"/>
    </location>
</feature>
<dbReference type="InterPro" id="IPR027417">
    <property type="entry name" value="P-loop_NTPase"/>
</dbReference>
<feature type="compositionally biased region" description="Polar residues" evidence="4">
    <location>
        <begin position="557"/>
        <end position="569"/>
    </location>
</feature>
<dbReference type="GO" id="GO:0016887">
    <property type="term" value="F:ATP hydrolysis activity"/>
    <property type="evidence" value="ECO:0007669"/>
    <property type="project" value="InterPro"/>
</dbReference>
<keyword evidence="9" id="KW-1185">Reference proteome</keyword>
<dbReference type="Pfam" id="PF00005">
    <property type="entry name" value="ABC_tran"/>
    <property type="match status" value="2"/>
</dbReference>
<dbReference type="InterPro" id="IPR003439">
    <property type="entry name" value="ABC_transporter-like_ATP-bd"/>
</dbReference>
<evidence type="ECO:0000313" key="6">
    <source>
        <dbReference type="EMBL" id="GEK89551.1"/>
    </source>
</evidence>
<proteinExistence type="predicted"/>
<dbReference type="CDD" id="cd03221">
    <property type="entry name" value="ABCF_EF-3"/>
    <property type="match status" value="2"/>
</dbReference>
<dbReference type="Pfam" id="PF12848">
    <property type="entry name" value="ABC_tran_Xtn"/>
    <property type="match status" value="1"/>
</dbReference>
<dbReference type="InterPro" id="IPR037118">
    <property type="entry name" value="Val-tRNA_synth_C_sf"/>
</dbReference>
<dbReference type="RefSeq" id="WP_091488613.1">
    <property type="nucleotide sequence ID" value="NZ_BJUX01000017.1"/>
</dbReference>
<evidence type="ECO:0000313" key="9">
    <source>
        <dbReference type="Proteomes" id="UP000321425"/>
    </source>
</evidence>
<dbReference type="InterPro" id="IPR017871">
    <property type="entry name" value="ABC_transporter-like_CS"/>
</dbReference>
<dbReference type="Proteomes" id="UP000198548">
    <property type="component" value="Unassembled WGS sequence"/>
</dbReference>
<feature type="compositionally biased region" description="Basic and acidic residues" evidence="4">
    <location>
        <begin position="570"/>
        <end position="582"/>
    </location>
</feature>
<evidence type="ECO:0000256" key="4">
    <source>
        <dbReference type="SAM" id="MobiDB-lite"/>
    </source>
</evidence>
<dbReference type="FunFam" id="3.40.50.300:FF:000011">
    <property type="entry name" value="Putative ABC transporter ATP-binding component"/>
    <property type="match status" value="1"/>
</dbReference>
<evidence type="ECO:0000256" key="1">
    <source>
        <dbReference type="ARBA" id="ARBA00022737"/>
    </source>
</evidence>
<dbReference type="AlphaFoldDB" id="A0A1H7UXU7"/>
<evidence type="ECO:0000313" key="8">
    <source>
        <dbReference type="Proteomes" id="UP000198548"/>
    </source>
</evidence>
<feature type="domain" description="ABC transporter" evidence="5">
    <location>
        <begin position="4"/>
        <end position="263"/>
    </location>
</feature>
<gene>
    <name evidence="6" type="ORF">APU01nite_15900</name>
    <name evidence="7" type="ORF">SAMN04488100_12030</name>
</gene>
<dbReference type="PANTHER" id="PTHR42855">
    <property type="entry name" value="ABC TRANSPORTER ATP-BINDING SUBUNIT"/>
    <property type="match status" value="1"/>
</dbReference>